<feature type="region of interest" description="Disordered" evidence="9">
    <location>
        <begin position="1"/>
        <end position="24"/>
    </location>
</feature>
<keyword evidence="4" id="KW-0808">Transferase</keyword>
<keyword evidence="11" id="KW-0614">Plasmid</keyword>
<dbReference type="SMART" id="SM00065">
    <property type="entry name" value="GAF"/>
    <property type="match status" value="1"/>
</dbReference>
<dbReference type="InterPro" id="IPR036890">
    <property type="entry name" value="HATPase_C_sf"/>
</dbReference>
<gene>
    <name evidence="11" type="ORF">IGS68_32890</name>
</gene>
<dbReference type="Pfam" id="PF02518">
    <property type="entry name" value="HATPase_c"/>
    <property type="match status" value="1"/>
</dbReference>
<evidence type="ECO:0000313" key="12">
    <source>
        <dbReference type="Proteomes" id="UP000595197"/>
    </source>
</evidence>
<organism evidence="11 12">
    <name type="scientific">Skermanella cutis</name>
    <dbReference type="NCBI Taxonomy" id="2775420"/>
    <lineage>
        <taxon>Bacteria</taxon>
        <taxon>Pseudomonadati</taxon>
        <taxon>Pseudomonadota</taxon>
        <taxon>Alphaproteobacteria</taxon>
        <taxon>Rhodospirillales</taxon>
        <taxon>Azospirillaceae</taxon>
        <taxon>Skermanella</taxon>
    </lineage>
</organism>
<dbReference type="EMBL" id="CP067422">
    <property type="protein sequence ID" value="QQP93423.1"/>
    <property type="molecule type" value="Genomic_DNA"/>
</dbReference>
<evidence type="ECO:0000256" key="9">
    <source>
        <dbReference type="SAM" id="MobiDB-lite"/>
    </source>
</evidence>
<comment type="catalytic activity">
    <reaction evidence="1">
        <text>ATP + protein L-histidine = ADP + protein N-phospho-L-histidine.</text>
        <dbReference type="EC" id="2.7.13.3"/>
    </reaction>
</comment>
<evidence type="ECO:0000313" key="11">
    <source>
        <dbReference type="EMBL" id="QQP93423.1"/>
    </source>
</evidence>
<dbReference type="RefSeq" id="WP_201082990.1">
    <property type="nucleotide sequence ID" value="NZ_CP067422.1"/>
</dbReference>
<evidence type="ECO:0000256" key="4">
    <source>
        <dbReference type="ARBA" id="ARBA00022679"/>
    </source>
</evidence>
<dbReference type="EC" id="2.7.13.3" evidence="2"/>
<keyword evidence="6" id="KW-0418">Kinase</keyword>
<dbReference type="PANTHER" id="PTHR43102:SF2">
    <property type="entry name" value="GAF DOMAIN-CONTAINING PROTEIN"/>
    <property type="match status" value="1"/>
</dbReference>
<dbReference type="InterPro" id="IPR029016">
    <property type="entry name" value="GAF-like_dom_sf"/>
</dbReference>
<dbReference type="SUPFAM" id="SSF55781">
    <property type="entry name" value="GAF domain-like"/>
    <property type="match status" value="1"/>
</dbReference>
<dbReference type="PROSITE" id="PS50109">
    <property type="entry name" value="HIS_KIN"/>
    <property type="match status" value="1"/>
</dbReference>
<evidence type="ECO:0000256" key="8">
    <source>
        <dbReference type="SAM" id="Coils"/>
    </source>
</evidence>
<dbReference type="SUPFAM" id="SSF55874">
    <property type="entry name" value="ATPase domain of HSP90 chaperone/DNA topoisomerase II/histidine kinase"/>
    <property type="match status" value="1"/>
</dbReference>
<evidence type="ECO:0000256" key="2">
    <source>
        <dbReference type="ARBA" id="ARBA00012438"/>
    </source>
</evidence>
<dbReference type="InterPro" id="IPR003018">
    <property type="entry name" value="GAF"/>
</dbReference>
<keyword evidence="7" id="KW-0067">ATP-binding</keyword>
<dbReference type="PANTHER" id="PTHR43102">
    <property type="entry name" value="SLR1143 PROTEIN"/>
    <property type="match status" value="1"/>
</dbReference>
<name>A0ABX7BLV5_9PROT</name>
<reference evidence="11" key="1">
    <citation type="submission" date="2021-02" db="EMBL/GenBank/DDBJ databases">
        <title>Skermanella TT6 skin isolate.</title>
        <authorList>
            <person name="Lee K."/>
            <person name="Ganzorig M."/>
        </authorList>
    </citation>
    <scope>NUCLEOTIDE SEQUENCE</scope>
    <source>
        <strain evidence="11">TT6</strain>
    </source>
</reference>
<evidence type="ECO:0000256" key="3">
    <source>
        <dbReference type="ARBA" id="ARBA00022553"/>
    </source>
</evidence>
<dbReference type="Pfam" id="PF01590">
    <property type="entry name" value="GAF"/>
    <property type="match status" value="1"/>
</dbReference>
<dbReference type="Gene3D" id="3.30.450.20">
    <property type="entry name" value="PAS domain"/>
    <property type="match status" value="1"/>
</dbReference>
<dbReference type="Proteomes" id="UP000595197">
    <property type="component" value="Plasmid pTT6-2"/>
</dbReference>
<keyword evidence="12" id="KW-1185">Reference proteome</keyword>
<feature type="compositionally biased region" description="Polar residues" evidence="9">
    <location>
        <begin position="7"/>
        <end position="16"/>
    </location>
</feature>
<dbReference type="Gene3D" id="3.30.450.40">
    <property type="match status" value="1"/>
</dbReference>
<keyword evidence="5" id="KW-0547">Nucleotide-binding</keyword>
<accession>A0ABX7BLV5</accession>
<evidence type="ECO:0000256" key="1">
    <source>
        <dbReference type="ARBA" id="ARBA00000085"/>
    </source>
</evidence>
<evidence type="ECO:0000259" key="10">
    <source>
        <dbReference type="PROSITE" id="PS50109"/>
    </source>
</evidence>
<dbReference type="Pfam" id="PF07568">
    <property type="entry name" value="HisKA_2"/>
    <property type="match status" value="1"/>
</dbReference>
<evidence type="ECO:0000256" key="6">
    <source>
        <dbReference type="ARBA" id="ARBA00022777"/>
    </source>
</evidence>
<feature type="domain" description="Histidine kinase" evidence="10">
    <location>
        <begin position="210"/>
        <end position="405"/>
    </location>
</feature>
<dbReference type="Gene3D" id="3.30.565.10">
    <property type="entry name" value="Histidine kinase-like ATPase, C-terminal domain"/>
    <property type="match status" value="1"/>
</dbReference>
<keyword evidence="8" id="KW-0175">Coiled coil</keyword>
<keyword evidence="3" id="KW-0597">Phosphoprotein</keyword>
<protein>
    <recommendedName>
        <fullName evidence="2">histidine kinase</fullName>
        <ecNumber evidence="2">2.7.13.3</ecNumber>
    </recommendedName>
</protein>
<evidence type="ECO:0000256" key="7">
    <source>
        <dbReference type="ARBA" id="ARBA00022840"/>
    </source>
</evidence>
<dbReference type="InterPro" id="IPR011102">
    <property type="entry name" value="Sig_transdc_His_kinase_HWE"/>
</dbReference>
<sequence length="409" mass="44725">MGERGSPSLSASQGSVGTAPLPSDEPQRLVALKRYDLLDTVPEQAFDRITRLAATVLGMPVSLISLIDETRQWFKSRHGFDARWTRREIAFCSHAILAREPLVVPDAAADDRFAANPLVVEHPGIRFYAGAPLVTPEGYVLGTLCVIDRAPHPEFSDVQRGILKDFADLVMTEIEARSATLALRQKVREQQQAEQRLQRLLNEKETLLREVYHRVKNNLQVVDTLLALQGRQTPAISESLGDLRHRVYCLGLVHQKLMQSEDLETIDQGEFLRDLCHSLAAPYAAGRPDITMSVKVEPRSNAITIDFAISLGLLVNELVTNAFRHAFPTGRKGHVAVSLTGRGNGMARLVVADNGIGLPPAMLPGAPPAKIGQQIIAELVDQLGGEIAVEQDHGTIVSVNFPCPEGLSC</sequence>
<dbReference type="SMART" id="SM00911">
    <property type="entry name" value="HWE_HK"/>
    <property type="match status" value="1"/>
</dbReference>
<proteinExistence type="predicted"/>
<dbReference type="SMART" id="SM00387">
    <property type="entry name" value="HATPase_c"/>
    <property type="match status" value="1"/>
</dbReference>
<dbReference type="InterPro" id="IPR011495">
    <property type="entry name" value="Sig_transdc_His_kin_sub2_dim/P"/>
</dbReference>
<geneLocation type="plasmid" evidence="11 12">
    <name>pTT6-2</name>
</geneLocation>
<dbReference type="InterPro" id="IPR003594">
    <property type="entry name" value="HATPase_dom"/>
</dbReference>
<evidence type="ECO:0000256" key="5">
    <source>
        <dbReference type="ARBA" id="ARBA00022741"/>
    </source>
</evidence>
<feature type="coiled-coil region" evidence="8">
    <location>
        <begin position="183"/>
        <end position="210"/>
    </location>
</feature>
<dbReference type="InterPro" id="IPR005467">
    <property type="entry name" value="His_kinase_dom"/>
</dbReference>